<keyword evidence="3" id="KW-1015">Disulfide bond</keyword>
<keyword evidence="4" id="KW-0325">Glycoprotein</keyword>
<dbReference type="PANTHER" id="PTHR47976">
    <property type="entry name" value="G-TYPE LECTIN S-RECEPTOR-LIKE SERINE/THREONINE-PROTEIN KINASE SD2-5"/>
    <property type="match status" value="1"/>
</dbReference>
<keyword evidence="7" id="KW-1185">Reference proteome</keyword>
<dbReference type="Pfam" id="PF00954">
    <property type="entry name" value="S_locus_glycop"/>
    <property type="match status" value="1"/>
</dbReference>
<dbReference type="InterPro" id="IPR001480">
    <property type="entry name" value="Bulb-type_lectin_dom"/>
</dbReference>
<dbReference type="SUPFAM" id="SSF51110">
    <property type="entry name" value="alpha-D-mannose-specific plant lectins"/>
    <property type="match status" value="1"/>
</dbReference>
<accession>A0ABC8RVK1</accession>
<dbReference type="PANTHER" id="PTHR47976:SF115">
    <property type="entry name" value="RECEPTOR-LIKE SERINE_THREONINE-PROTEIN KINASE"/>
    <property type="match status" value="1"/>
</dbReference>
<name>A0ABC8RVK1_9AQUA</name>
<dbReference type="Gene3D" id="2.90.10.10">
    <property type="entry name" value="Bulb-type lectin domain"/>
    <property type="match status" value="1"/>
</dbReference>
<sequence>MNPIEKDCHRLAQTTKLYPNTKQKQCLVLQFLVHSSLHSSFYLSQLKPLPLLPKLSNTPTKVDLGNTTSRLRMGHRRSESIMRWVWDANRSKLVPENATLTFGSDGNLVLANVDGKVAWQTGTANKGVVGLDLLPNGNLVLYDSKGKFVWQSFNHPTDTLLRHLAMYYMSKDSKKPLLYYKSDEFGNGKGSLANLVFYCSPETDEGYAFELGFSFDMKNSPSSGTYILSRPKYNSTYSMLRIDLDGNLRIYTYDEPVDWGAWEVTYVLFDRDEWRESECKLPRRCGSLGVCEDNQCVACPRPQGLLGWSKTCAPPVLPPCKGGANNVDYYKVVGVEHFTSAYTEGNGPMKMVECREKCNKDCECLGFFYKEESSMCLLVPELGTLVKVSTLSHVGYIKMAH</sequence>
<protein>
    <recommendedName>
        <fullName evidence="5">Bulb-type lectin domain-containing protein</fullName>
    </recommendedName>
</protein>
<dbReference type="PIRSF" id="PIRSF002686">
    <property type="entry name" value="SLG"/>
    <property type="match status" value="1"/>
</dbReference>
<gene>
    <name evidence="6" type="ORF">ILEXP_LOCUS16064</name>
</gene>
<dbReference type="CDD" id="cd00028">
    <property type="entry name" value="B_lectin"/>
    <property type="match status" value="1"/>
</dbReference>
<dbReference type="EMBL" id="CAUOFW020001725">
    <property type="protein sequence ID" value="CAK9148136.1"/>
    <property type="molecule type" value="Genomic_DNA"/>
</dbReference>
<dbReference type="Pfam" id="PF01453">
    <property type="entry name" value="B_lectin"/>
    <property type="match status" value="1"/>
</dbReference>
<dbReference type="AlphaFoldDB" id="A0ABC8RVK1"/>
<proteinExistence type="predicted"/>
<evidence type="ECO:0000313" key="7">
    <source>
        <dbReference type="Proteomes" id="UP001642360"/>
    </source>
</evidence>
<feature type="domain" description="Bulb-type lectin" evidence="5">
    <location>
        <begin position="34"/>
        <end position="154"/>
    </location>
</feature>
<reference evidence="6 7" key="1">
    <citation type="submission" date="2024-02" db="EMBL/GenBank/DDBJ databases">
        <authorList>
            <person name="Vignale AGUSTIN F."/>
            <person name="Sosa J E."/>
            <person name="Modenutti C."/>
        </authorList>
    </citation>
    <scope>NUCLEOTIDE SEQUENCE [LARGE SCALE GENOMIC DNA]</scope>
</reference>
<keyword evidence="2" id="KW-0732">Signal</keyword>
<comment type="function">
    <text evidence="1">Involved in sporophytic self-incompatibility system (the inability of flowering plants to achieve self-fertilization).</text>
</comment>
<dbReference type="InterPro" id="IPR036426">
    <property type="entry name" value="Bulb-type_lectin_dom_sf"/>
</dbReference>
<dbReference type="InterPro" id="IPR051343">
    <property type="entry name" value="G-type_lectin_kinases/EP1-like"/>
</dbReference>
<dbReference type="PROSITE" id="PS50927">
    <property type="entry name" value="BULB_LECTIN"/>
    <property type="match status" value="1"/>
</dbReference>
<evidence type="ECO:0000256" key="1">
    <source>
        <dbReference type="ARBA" id="ARBA00003061"/>
    </source>
</evidence>
<organism evidence="6 7">
    <name type="scientific">Ilex paraguariensis</name>
    <name type="common">yerba mate</name>
    <dbReference type="NCBI Taxonomy" id="185542"/>
    <lineage>
        <taxon>Eukaryota</taxon>
        <taxon>Viridiplantae</taxon>
        <taxon>Streptophyta</taxon>
        <taxon>Embryophyta</taxon>
        <taxon>Tracheophyta</taxon>
        <taxon>Spermatophyta</taxon>
        <taxon>Magnoliopsida</taxon>
        <taxon>eudicotyledons</taxon>
        <taxon>Gunneridae</taxon>
        <taxon>Pentapetalae</taxon>
        <taxon>asterids</taxon>
        <taxon>campanulids</taxon>
        <taxon>Aquifoliales</taxon>
        <taxon>Aquifoliaceae</taxon>
        <taxon>Ilex</taxon>
    </lineage>
</organism>
<dbReference type="Proteomes" id="UP001642360">
    <property type="component" value="Unassembled WGS sequence"/>
</dbReference>
<evidence type="ECO:0000313" key="6">
    <source>
        <dbReference type="EMBL" id="CAK9148136.1"/>
    </source>
</evidence>
<evidence type="ECO:0000256" key="2">
    <source>
        <dbReference type="ARBA" id="ARBA00022729"/>
    </source>
</evidence>
<evidence type="ECO:0000256" key="3">
    <source>
        <dbReference type="ARBA" id="ARBA00023157"/>
    </source>
</evidence>
<dbReference type="SMART" id="SM00108">
    <property type="entry name" value="B_lectin"/>
    <property type="match status" value="1"/>
</dbReference>
<dbReference type="InterPro" id="IPR000858">
    <property type="entry name" value="S_locus_glycoprot_dom"/>
</dbReference>
<evidence type="ECO:0000259" key="5">
    <source>
        <dbReference type="PROSITE" id="PS50927"/>
    </source>
</evidence>
<dbReference type="InterPro" id="IPR035446">
    <property type="entry name" value="SLSG/EP1"/>
</dbReference>
<evidence type="ECO:0000256" key="4">
    <source>
        <dbReference type="ARBA" id="ARBA00023180"/>
    </source>
</evidence>
<comment type="caution">
    <text evidence="6">The sequence shown here is derived from an EMBL/GenBank/DDBJ whole genome shotgun (WGS) entry which is preliminary data.</text>
</comment>